<organism evidence="10 11">
    <name type="scientific">Lachnellula cervina</name>
    <dbReference type="NCBI Taxonomy" id="1316786"/>
    <lineage>
        <taxon>Eukaryota</taxon>
        <taxon>Fungi</taxon>
        <taxon>Dikarya</taxon>
        <taxon>Ascomycota</taxon>
        <taxon>Pezizomycotina</taxon>
        <taxon>Leotiomycetes</taxon>
        <taxon>Helotiales</taxon>
        <taxon>Lachnaceae</taxon>
        <taxon>Lachnellula</taxon>
    </lineage>
</organism>
<evidence type="ECO:0000256" key="9">
    <source>
        <dbReference type="SAM" id="MobiDB-lite"/>
    </source>
</evidence>
<dbReference type="Pfam" id="PF10018">
    <property type="entry name" value="Med4"/>
    <property type="match status" value="1"/>
</dbReference>
<keyword evidence="5 8" id="KW-0804">Transcription</keyword>
<sequence length="313" mass="34150">MEEIIDRRFERVERALATLITSISTYNPAPALANDLTQSSLKGSNNAISTHQSNHAKILSLQATSQDLDTQIRETLTLLTSTRSALLSTPSTSFPPHTSTNPVSYSELLSYARRISKFTLPTSYRESESEGGAEETGANTPRESKSGTQTNGTATPVNGVERDVQMSVDSGTPIAIGGGGGSGAQQVSQTTNASNNTALPAEYSRWLNPPPDVFVPWPNEETIRRGALASIQILVDTGVDPATFDPAKSAELEAERKRIQEEEDRAREEGEERRRREMERRMSGAGGGEVRMQTQEKAKAFQLETFDDDDEDD</sequence>
<dbReference type="GO" id="GO:0003712">
    <property type="term" value="F:transcription coregulator activity"/>
    <property type="evidence" value="ECO:0007669"/>
    <property type="project" value="InterPro"/>
</dbReference>
<comment type="function">
    <text evidence="8">Component of the Mediator complex, a coactivator involved in the regulated transcription of nearly all RNA polymerase II-dependent genes. Mediator functions as a bridge to convey information from gene-specific regulatory proteins to the basal RNA polymerase II transcription machinery. Mediator is recruited to promoters by direct interactions with regulatory proteins and serves as a scaffold for the assembly of a functional preinitiation complex with RNA polymerase II and the general transcription factors.</text>
</comment>
<comment type="subunit">
    <text evidence="8">Component of the Mediator complex.</text>
</comment>
<dbReference type="OrthoDB" id="1929813at2759"/>
<reference evidence="10 11" key="1">
    <citation type="submission" date="2018-05" db="EMBL/GenBank/DDBJ databases">
        <title>Whole genome sequencing for identification of molecular markers to develop diagnostic detection tools for the regulated plant pathogen Lachnellula willkommii.</title>
        <authorList>
            <person name="Giroux E."/>
            <person name="Bilodeau G."/>
        </authorList>
    </citation>
    <scope>NUCLEOTIDE SEQUENCE [LARGE SCALE GENOMIC DNA]</scope>
    <source>
        <strain evidence="10 11">CBS 625.97</strain>
    </source>
</reference>
<evidence type="ECO:0000256" key="7">
    <source>
        <dbReference type="ARBA" id="ARBA00031257"/>
    </source>
</evidence>
<proteinExistence type="inferred from homology"/>
<protein>
    <recommendedName>
        <fullName evidence="3 8">Mediator of RNA polymerase II transcription subunit 4</fullName>
    </recommendedName>
    <alternativeName>
        <fullName evidence="7 8">Mediator complex subunit 4</fullName>
    </alternativeName>
</protein>
<evidence type="ECO:0000256" key="3">
    <source>
        <dbReference type="ARBA" id="ARBA00020629"/>
    </source>
</evidence>
<evidence type="ECO:0000256" key="6">
    <source>
        <dbReference type="ARBA" id="ARBA00023242"/>
    </source>
</evidence>
<dbReference type="AlphaFoldDB" id="A0A7D8UPX1"/>
<feature type="compositionally biased region" description="Polar residues" evidence="9">
    <location>
        <begin position="146"/>
        <end position="156"/>
    </location>
</feature>
<feature type="region of interest" description="Disordered" evidence="9">
    <location>
        <begin position="122"/>
        <end position="160"/>
    </location>
</feature>
<evidence type="ECO:0000256" key="5">
    <source>
        <dbReference type="ARBA" id="ARBA00023163"/>
    </source>
</evidence>
<dbReference type="InterPro" id="IPR019258">
    <property type="entry name" value="Mediator_Med4"/>
</dbReference>
<name>A0A7D8UPX1_9HELO</name>
<evidence type="ECO:0000313" key="11">
    <source>
        <dbReference type="Proteomes" id="UP000481288"/>
    </source>
</evidence>
<evidence type="ECO:0000313" key="10">
    <source>
        <dbReference type="EMBL" id="TVY54357.1"/>
    </source>
</evidence>
<accession>A0A7D8UPX1</accession>
<dbReference type="EMBL" id="QGMG01000349">
    <property type="protein sequence ID" value="TVY54357.1"/>
    <property type="molecule type" value="Genomic_DNA"/>
</dbReference>
<comment type="subcellular location">
    <subcellularLocation>
        <location evidence="1 8">Nucleus</location>
    </subcellularLocation>
</comment>
<feature type="region of interest" description="Disordered" evidence="9">
    <location>
        <begin position="176"/>
        <end position="196"/>
    </location>
</feature>
<comment type="similarity">
    <text evidence="2 8">Belongs to the Mediator complex subunit 4 family.</text>
</comment>
<evidence type="ECO:0000256" key="8">
    <source>
        <dbReference type="RuleBase" id="RU364141"/>
    </source>
</evidence>
<keyword evidence="6 8" id="KW-0539">Nucleus</keyword>
<dbReference type="Proteomes" id="UP000481288">
    <property type="component" value="Unassembled WGS sequence"/>
</dbReference>
<feature type="region of interest" description="Disordered" evidence="9">
    <location>
        <begin position="241"/>
        <end position="313"/>
    </location>
</feature>
<dbReference type="GO" id="GO:0006357">
    <property type="term" value="P:regulation of transcription by RNA polymerase II"/>
    <property type="evidence" value="ECO:0007669"/>
    <property type="project" value="InterPro"/>
</dbReference>
<comment type="caution">
    <text evidence="10">The sequence shown here is derived from an EMBL/GenBank/DDBJ whole genome shotgun (WGS) entry which is preliminary data.</text>
</comment>
<evidence type="ECO:0000256" key="4">
    <source>
        <dbReference type="ARBA" id="ARBA00023015"/>
    </source>
</evidence>
<evidence type="ECO:0000256" key="1">
    <source>
        <dbReference type="ARBA" id="ARBA00004123"/>
    </source>
</evidence>
<dbReference type="GO" id="GO:0016592">
    <property type="term" value="C:mediator complex"/>
    <property type="evidence" value="ECO:0007669"/>
    <property type="project" value="InterPro"/>
</dbReference>
<feature type="compositionally biased region" description="Basic and acidic residues" evidence="9">
    <location>
        <begin position="248"/>
        <end position="282"/>
    </location>
</feature>
<keyword evidence="4 8" id="KW-0805">Transcription regulation</keyword>
<gene>
    <name evidence="8 10" type="primary">MED4</name>
    <name evidence="10" type="ORF">LCER1_G004236</name>
</gene>
<evidence type="ECO:0000256" key="2">
    <source>
        <dbReference type="ARBA" id="ARBA00009626"/>
    </source>
</evidence>
<keyword evidence="11" id="KW-1185">Reference proteome</keyword>
<keyword evidence="8" id="KW-0010">Activator</keyword>